<dbReference type="PANTHER" id="PTHR23416">
    <property type="entry name" value="SIALIC ACID SYNTHASE-RELATED"/>
    <property type="match status" value="1"/>
</dbReference>
<dbReference type="Gene3D" id="2.160.10.10">
    <property type="entry name" value="Hexapeptide repeat proteins"/>
    <property type="match status" value="1"/>
</dbReference>
<dbReference type="EMBL" id="JACIEF010000002">
    <property type="protein sequence ID" value="MBB4107798.1"/>
    <property type="molecule type" value="Genomic_DNA"/>
</dbReference>
<accession>A0A7W6P5G2</accession>
<dbReference type="Proteomes" id="UP000532273">
    <property type="component" value="Unassembled WGS sequence"/>
</dbReference>
<evidence type="ECO:0000313" key="2">
    <source>
        <dbReference type="Proteomes" id="UP000532273"/>
    </source>
</evidence>
<dbReference type="InterPro" id="IPR051159">
    <property type="entry name" value="Hexapeptide_acetyltransf"/>
</dbReference>
<dbReference type="CDD" id="cd04647">
    <property type="entry name" value="LbH_MAT_like"/>
    <property type="match status" value="1"/>
</dbReference>
<keyword evidence="1" id="KW-0808">Transferase</keyword>
<reference evidence="1 2" key="1">
    <citation type="submission" date="2020-08" db="EMBL/GenBank/DDBJ databases">
        <title>Genomic Encyclopedia of Type Strains, Phase IV (KMG-IV): sequencing the most valuable type-strain genomes for metagenomic binning, comparative biology and taxonomic classification.</title>
        <authorList>
            <person name="Goeker M."/>
        </authorList>
    </citation>
    <scope>NUCLEOTIDE SEQUENCE [LARGE SCALE GENOMIC DNA]</scope>
    <source>
        <strain evidence="1 2">DSM 100774</strain>
    </source>
</reference>
<dbReference type="Pfam" id="PF00132">
    <property type="entry name" value="Hexapep"/>
    <property type="match status" value="1"/>
</dbReference>
<proteinExistence type="predicted"/>
<dbReference type="AlphaFoldDB" id="A0A7W6P5G2"/>
<evidence type="ECO:0000313" key="1">
    <source>
        <dbReference type="EMBL" id="MBB4107798.1"/>
    </source>
</evidence>
<dbReference type="SUPFAM" id="SSF51161">
    <property type="entry name" value="Trimeric LpxA-like enzymes"/>
    <property type="match status" value="1"/>
</dbReference>
<dbReference type="RefSeq" id="WP_183762396.1">
    <property type="nucleotide sequence ID" value="NZ_BMHZ01000001.1"/>
</dbReference>
<organism evidence="1 2">
    <name type="scientific">Pedobacter zeae</name>
    <dbReference type="NCBI Taxonomy" id="1737356"/>
    <lineage>
        <taxon>Bacteria</taxon>
        <taxon>Pseudomonadati</taxon>
        <taxon>Bacteroidota</taxon>
        <taxon>Sphingobacteriia</taxon>
        <taxon>Sphingobacteriales</taxon>
        <taxon>Sphingobacteriaceae</taxon>
        <taxon>Pedobacter</taxon>
    </lineage>
</organism>
<protein>
    <submittedName>
        <fullName evidence="1">Acetyltransferase-like isoleucine patch superfamily enzyme</fullName>
    </submittedName>
</protein>
<dbReference type="GO" id="GO:0016740">
    <property type="term" value="F:transferase activity"/>
    <property type="evidence" value="ECO:0007669"/>
    <property type="project" value="UniProtKB-KW"/>
</dbReference>
<gene>
    <name evidence="1" type="ORF">GGQ60_001779</name>
</gene>
<name>A0A7W6P5G2_9SPHI</name>
<dbReference type="PANTHER" id="PTHR23416:SF78">
    <property type="entry name" value="LIPOPOLYSACCHARIDE BIOSYNTHESIS O-ACETYL TRANSFERASE WBBJ-RELATED"/>
    <property type="match status" value="1"/>
</dbReference>
<dbReference type="InterPro" id="IPR001451">
    <property type="entry name" value="Hexapep"/>
</dbReference>
<dbReference type="InterPro" id="IPR011004">
    <property type="entry name" value="Trimer_LpxA-like_sf"/>
</dbReference>
<sequence>MQIILSLYDYVIILWWRLRKINLGKNVIVSGRANFANGIHNGYNGKVTIGDYCEITKGCILKAYGGSIKLATNVFVGEYTVIYGHGGVSIGENTLIAMHTCIVSSNHTIPNKMTIIRSQPDILLPVKIGNDVWIGAGAKILGGTTVGNGAIIGAGSVVSKDIPPYAIAVGIPAKVIGYRND</sequence>
<comment type="caution">
    <text evidence="1">The sequence shown here is derived from an EMBL/GenBank/DDBJ whole genome shotgun (WGS) entry which is preliminary data.</text>
</comment>